<protein>
    <submittedName>
        <fullName evidence="2">Uncharacterized protein</fullName>
    </submittedName>
</protein>
<evidence type="ECO:0000256" key="1">
    <source>
        <dbReference type="SAM" id="MobiDB-lite"/>
    </source>
</evidence>
<keyword evidence="3" id="KW-1185">Reference proteome</keyword>
<sequence>PYLEESKKIKEQKKEATMTENNKQKSTQDLNKDDKKPNLCSGNYYSVTLQPQANDPLVNNAAVNLASKVTEKTSKDPFFPFDLDAYRSADLVTGIATGEPK</sequence>
<comment type="caution">
    <text evidence="2">The sequence shown here is derived from an EMBL/GenBank/DDBJ whole genome shotgun (WGS) entry which is preliminary data.</text>
</comment>
<organism evidence="2 3">
    <name type="scientific">Pisum sativum</name>
    <name type="common">Garden pea</name>
    <name type="synonym">Lathyrus oleraceus</name>
    <dbReference type="NCBI Taxonomy" id="3888"/>
    <lineage>
        <taxon>Eukaryota</taxon>
        <taxon>Viridiplantae</taxon>
        <taxon>Streptophyta</taxon>
        <taxon>Embryophyta</taxon>
        <taxon>Tracheophyta</taxon>
        <taxon>Spermatophyta</taxon>
        <taxon>Magnoliopsida</taxon>
        <taxon>eudicotyledons</taxon>
        <taxon>Gunneridae</taxon>
        <taxon>Pentapetalae</taxon>
        <taxon>rosids</taxon>
        <taxon>fabids</taxon>
        <taxon>Fabales</taxon>
        <taxon>Fabaceae</taxon>
        <taxon>Papilionoideae</taxon>
        <taxon>50 kb inversion clade</taxon>
        <taxon>NPAAA clade</taxon>
        <taxon>Hologalegina</taxon>
        <taxon>IRL clade</taxon>
        <taxon>Fabeae</taxon>
        <taxon>Lathyrus</taxon>
    </lineage>
</organism>
<feature type="compositionally biased region" description="Basic and acidic residues" evidence="1">
    <location>
        <begin position="1"/>
        <end position="17"/>
    </location>
</feature>
<feature type="region of interest" description="Disordered" evidence="1">
    <location>
        <begin position="1"/>
        <end position="41"/>
    </location>
</feature>
<evidence type="ECO:0000313" key="2">
    <source>
        <dbReference type="EMBL" id="KAI5398664.1"/>
    </source>
</evidence>
<feature type="non-terminal residue" evidence="2">
    <location>
        <position position="1"/>
    </location>
</feature>
<evidence type="ECO:0000313" key="3">
    <source>
        <dbReference type="Proteomes" id="UP001058974"/>
    </source>
</evidence>
<reference evidence="2 3" key="1">
    <citation type="journal article" date="2022" name="Nat. Genet.">
        <title>Improved pea reference genome and pan-genome highlight genomic features and evolutionary characteristics.</title>
        <authorList>
            <person name="Yang T."/>
            <person name="Liu R."/>
            <person name="Luo Y."/>
            <person name="Hu S."/>
            <person name="Wang D."/>
            <person name="Wang C."/>
            <person name="Pandey M.K."/>
            <person name="Ge S."/>
            <person name="Xu Q."/>
            <person name="Li N."/>
            <person name="Li G."/>
            <person name="Huang Y."/>
            <person name="Saxena R.K."/>
            <person name="Ji Y."/>
            <person name="Li M."/>
            <person name="Yan X."/>
            <person name="He Y."/>
            <person name="Liu Y."/>
            <person name="Wang X."/>
            <person name="Xiang C."/>
            <person name="Varshney R.K."/>
            <person name="Ding H."/>
            <person name="Gao S."/>
            <person name="Zong X."/>
        </authorList>
    </citation>
    <scope>NUCLEOTIDE SEQUENCE [LARGE SCALE GENOMIC DNA]</scope>
    <source>
        <strain evidence="2 3">cv. Zhongwan 6</strain>
    </source>
</reference>
<dbReference type="Proteomes" id="UP001058974">
    <property type="component" value="Chromosome 6"/>
</dbReference>
<proteinExistence type="predicted"/>
<name>A0A9D5A7T6_PEA</name>
<dbReference type="Gramene" id="Psat06G0414900-T4">
    <property type="protein sequence ID" value="KAI5398664.1"/>
    <property type="gene ID" value="KIW84_064149"/>
</dbReference>
<accession>A0A9D5A7T6</accession>
<gene>
    <name evidence="2" type="ORF">KIW84_064149</name>
</gene>
<dbReference type="EMBL" id="JAMSHJ010000006">
    <property type="protein sequence ID" value="KAI5398664.1"/>
    <property type="molecule type" value="Genomic_DNA"/>
</dbReference>
<dbReference type="AlphaFoldDB" id="A0A9D5A7T6"/>
<feature type="compositionally biased region" description="Polar residues" evidence="1">
    <location>
        <begin position="18"/>
        <end position="29"/>
    </location>
</feature>